<feature type="domain" description="ENPP1-3/EXOG-like endonuclease/phosphodiesterase" evidence="5">
    <location>
        <begin position="89"/>
        <end position="303"/>
    </location>
</feature>
<evidence type="ECO:0000313" key="8">
    <source>
        <dbReference type="Proteomes" id="UP001249851"/>
    </source>
</evidence>
<reference evidence="7" key="2">
    <citation type="journal article" date="2023" name="Science">
        <title>Genomic signatures of disease resistance in endangered staghorn corals.</title>
        <authorList>
            <person name="Vollmer S.V."/>
            <person name="Selwyn J.D."/>
            <person name="Despard B.A."/>
            <person name="Roesel C.L."/>
        </authorList>
    </citation>
    <scope>NUCLEOTIDE SEQUENCE</scope>
    <source>
        <strain evidence="7">K2</strain>
    </source>
</reference>
<protein>
    <submittedName>
        <fullName evidence="7">Uncharacterized protein</fullName>
    </submittedName>
</protein>
<dbReference type="InterPro" id="IPR044925">
    <property type="entry name" value="His-Me_finger_sf"/>
</dbReference>
<comment type="caution">
    <text evidence="7">The sequence shown here is derived from an EMBL/GenBank/DDBJ whole genome shotgun (WGS) entry which is preliminary data.</text>
</comment>
<evidence type="ECO:0000313" key="7">
    <source>
        <dbReference type="EMBL" id="KAK2571930.1"/>
    </source>
</evidence>
<dbReference type="InterPro" id="IPR020821">
    <property type="entry name" value="ENPP1-3/EXOG-like_nuc-like"/>
</dbReference>
<evidence type="ECO:0000256" key="2">
    <source>
        <dbReference type="PIRSR" id="PIRSR640255-1"/>
    </source>
</evidence>
<reference evidence="7" key="1">
    <citation type="journal article" date="2023" name="G3 (Bethesda)">
        <title>Whole genome assembly and annotation of the endangered Caribbean coral Acropora cervicornis.</title>
        <authorList>
            <person name="Selwyn J.D."/>
            <person name="Vollmer S.V."/>
        </authorList>
    </citation>
    <scope>NUCLEOTIDE SEQUENCE</scope>
    <source>
        <strain evidence="7">K2</strain>
    </source>
</reference>
<dbReference type="InterPro" id="IPR044929">
    <property type="entry name" value="DNA/RNA_non-sp_Endonuclease_sf"/>
</dbReference>
<keyword evidence="3" id="KW-0479">Metal-binding</keyword>
<feature type="domain" description="DNA/RNA non-specific endonuclease/pyrophosphatase/phosphodiesterase" evidence="6">
    <location>
        <begin position="88"/>
        <end position="317"/>
    </location>
</feature>
<sequence length="352" mass="38066">MKVEQFIVASFLLVAVFIQKGTTSSESALENKKTTVATVNGPVGSRSSFSSDFNSCLFDGWPPNVLAGKVTCSGQQLCYGGHISAGKEQALFAVCYNTGTLIPEFTGHFLQSGGETVSPPGILTNPDDINKEWISDTTLGGQVATDADYKRYPQDFPNYSSAYNLVLARGHLTPDGDFSSGADSLTYTTTNCAPQWQPFNGGNWAKLEEGVRNYSRQKNRNLFIFTGTGGRAKNAGKEIKLNGRVLTPKYYWKAVCDPEAPPSAPGTTGQSIVFVAENKPGDISETKVESYCAAITKKNKKQTQKFGVIYCYSLVDAKQLFPDISANLPPFGASCNPDILGNFMNGFLNKVQ</sequence>
<keyword evidence="8" id="KW-1185">Reference proteome</keyword>
<evidence type="ECO:0000259" key="5">
    <source>
        <dbReference type="SMART" id="SM00477"/>
    </source>
</evidence>
<dbReference type="GO" id="GO:0046872">
    <property type="term" value="F:metal ion binding"/>
    <property type="evidence" value="ECO:0007669"/>
    <property type="project" value="UniProtKB-KW"/>
</dbReference>
<evidence type="ECO:0000259" key="6">
    <source>
        <dbReference type="SMART" id="SM00892"/>
    </source>
</evidence>
<feature type="chain" id="PRO_5042166138" evidence="4">
    <location>
        <begin position="25"/>
        <end position="352"/>
    </location>
</feature>
<feature type="binding site" evidence="3">
    <location>
        <position position="200"/>
    </location>
    <ligand>
        <name>Mg(2+)</name>
        <dbReference type="ChEBI" id="CHEBI:18420"/>
        <note>catalytic</note>
    </ligand>
</feature>
<dbReference type="GO" id="GO:0006309">
    <property type="term" value="P:apoptotic DNA fragmentation"/>
    <property type="evidence" value="ECO:0007669"/>
    <property type="project" value="TreeGrafter"/>
</dbReference>
<dbReference type="GO" id="GO:0000014">
    <property type="term" value="F:single-stranded DNA endodeoxyribonuclease activity"/>
    <property type="evidence" value="ECO:0007669"/>
    <property type="project" value="TreeGrafter"/>
</dbReference>
<dbReference type="InterPro" id="IPR001604">
    <property type="entry name" value="Endo_G_ENPP1-like_dom"/>
</dbReference>
<dbReference type="SMART" id="SM00477">
    <property type="entry name" value="NUC"/>
    <property type="match status" value="1"/>
</dbReference>
<dbReference type="AlphaFoldDB" id="A0AAD9R349"/>
<dbReference type="SUPFAM" id="SSF54060">
    <property type="entry name" value="His-Me finger endonucleases"/>
    <property type="match status" value="1"/>
</dbReference>
<dbReference type="GO" id="GO:0005634">
    <property type="term" value="C:nucleus"/>
    <property type="evidence" value="ECO:0007669"/>
    <property type="project" value="TreeGrafter"/>
</dbReference>
<dbReference type="GO" id="GO:0004521">
    <property type="term" value="F:RNA endonuclease activity"/>
    <property type="evidence" value="ECO:0007669"/>
    <property type="project" value="TreeGrafter"/>
</dbReference>
<dbReference type="Proteomes" id="UP001249851">
    <property type="component" value="Unassembled WGS sequence"/>
</dbReference>
<proteinExistence type="inferred from homology"/>
<dbReference type="Pfam" id="PF01223">
    <property type="entry name" value="Endonuclease_NS"/>
    <property type="match status" value="1"/>
</dbReference>
<evidence type="ECO:0000256" key="1">
    <source>
        <dbReference type="ARBA" id="ARBA00010052"/>
    </source>
</evidence>
<feature type="signal peptide" evidence="4">
    <location>
        <begin position="1"/>
        <end position="24"/>
    </location>
</feature>
<feature type="active site" description="Proton acceptor" evidence="2">
    <location>
        <position position="171"/>
    </location>
</feature>
<dbReference type="Gene3D" id="3.40.570.10">
    <property type="entry name" value="Extracellular Endonuclease, subunit A"/>
    <property type="match status" value="1"/>
</dbReference>
<gene>
    <name evidence="7" type="ORF">P5673_003345</name>
</gene>
<organism evidence="7 8">
    <name type="scientific">Acropora cervicornis</name>
    <name type="common">Staghorn coral</name>
    <dbReference type="NCBI Taxonomy" id="6130"/>
    <lineage>
        <taxon>Eukaryota</taxon>
        <taxon>Metazoa</taxon>
        <taxon>Cnidaria</taxon>
        <taxon>Anthozoa</taxon>
        <taxon>Hexacorallia</taxon>
        <taxon>Scleractinia</taxon>
        <taxon>Astrocoeniina</taxon>
        <taxon>Acroporidae</taxon>
        <taxon>Acropora</taxon>
    </lineage>
</organism>
<dbReference type="EMBL" id="JARQWQ010000005">
    <property type="protein sequence ID" value="KAK2571930.1"/>
    <property type="molecule type" value="Genomic_DNA"/>
</dbReference>
<dbReference type="PANTHER" id="PTHR13966">
    <property type="entry name" value="ENDONUCLEASE RELATED"/>
    <property type="match status" value="1"/>
</dbReference>
<name>A0AAD9R349_ACRCE</name>
<dbReference type="PANTHER" id="PTHR13966:SF19">
    <property type="entry name" value="NUCLEASE EXOG, MITOCHONDRIAL"/>
    <property type="match status" value="1"/>
</dbReference>
<keyword evidence="4" id="KW-0732">Signal</keyword>
<dbReference type="GO" id="GO:0005743">
    <property type="term" value="C:mitochondrial inner membrane"/>
    <property type="evidence" value="ECO:0007669"/>
    <property type="project" value="TreeGrafter"/>
</dbReference>
<dbReference type="InterPro" id="IPR040255">
    <property type="entry name" value="Non-specific_endonuclease"/>
</dbReference>
<dbReference type="GO" id="GO:0003676">
    <property type="term" value="F:nucleic acid binding"/>
    <property type="evidence" value="ECO:0007669"/>
    <property type="project" value="InterPro"/>
</dbReference>
<comment type="similarity">
    <text evidence="1">Belongs to the DNA/RNA non-specific endonuclease family.</text>
</comment>
<dbReference type="SMART" id="SM00892">
    <property type="entry name" value="Endonuclease_NS"/>
    <property type="match status" value="1"/>
</dbReference>
<evidence type="ECO:0000256" key="4">
    <source>
        <dbReference type="SAM" id="SignalP"/>
    </source>
</evidence>
<accession>A0AAD9R349</accession>
<evidence type="ECO:0000256" key="3">
    <source>
        <dbReference type="PIRSR" id="PIRSR640255-2"/>
    </source>
</evidence>